<dbReference type="CDD" id="cd04301">
    <property type="entry name" value="NAT_SF"/>
    <property type="match status" value="1"/>
</dbReference>
<accession>A0A6M1LIG1</accession>
<reference evidence="4 5" key="2">
    <citation type="submission" date="2020-03" db="EMBL/GenBank/DDBJ databases">
        <title>Roseomonas stagni sp. nov., isolated from pond water in Japan.</title>
        <authorList>
            <person name="Furuhata K."/>
            <person name="Miyamoto H."/>
            <person name="Goto K."/>
        </authorList>
    </citation>
    <scope>NUCLEOTIDE SEQUENCE [LARGE SCALE GENOMIC DNA]</scope>
    <source>
        <strain evidence="4 5">PeD5</strain>
    </source>
</reference>
<comment type="caution">
    <text evidence="4">The sequence shown here is derived from an EMBL/GenBank/DDBJ whole genome shotgun (WGS) entry which is preliminary data.</text>
</comment>
<dbReference type="Pfam" id="PF13508">
    <property type="entry name" value="Acetyltransf_7"/>
    <property type="match status" value="1"/>
</dbReference>
<gene>
    <name evidence="4" type="ORF">G3576_07940</name>
</gene>
<dbReference type="GO" id="GO:0016747">
    <property type="term" value="F:acyltransferase activity, transferring groups other than amino-acyl groups"/>
    <property type="evidence" value="ECO:0007669"/>
    <property type="project" value="InterPro"/>
</dbReference>
<dbReference type="PANTHER" id="PTHR43877">
    <property type="entry name" value="AMINOALKYLPHOSPHONATE N-ACETYLTRANSFERASE-RELATED-RELATED"/>
    <property type="match status" value="1"/>
</dbReference>
<reference evidence="4 5" key="1">
    <citation type="submission" date="2020-02" db="EMBL/GenBank/DDBJ databases">
        <authorList>
            <person name="Kim H.M."/>
            <person name="Jeon C.O."/>
        </authorList>
    </citation>
    <scope>NUCLEOTIDE SEQUENCE [LARGE SCALE GENOMIC DNA]</scope>
    <source>
        <strain evidence="4 5">PeD5</strain>
    </source>
</reference>
<name>A0A6M1LIG1_9PROT</name>
<proteinExistence type="predicted"/>
<evidence type="ECO:0000259" key="3">
    <source>
        <dbReference type="PROSITE" id="PS51186"/>
    </source>
</evidence>
<evidence type="ECO:0000256" key="1">
    <source>
        <dbReference type="ARBA" id="ARBA00022679"/>
    </source>
</evidence>
<protein>
    <submittedName>
        <fullName evidence="4">GNAT family N-acetyltransferase</fullName>
    </submittedName>
</protein>
<dbReference type="InterPro" id="IPR000182">
    <property type="entry name" value="GNAT_dom"/>
</dbReference>
<dbReference type="InterPro" id="IPR016181">
    <property type="entry name" value="Acyl_CoA_acyltransferase"/>
</dbReference>
<dbReference type="RefSeq" id="WP_164693818.1">
    <property type="nucleotide sequence ID" value="NZ_JAAIKB010000002.1"/>
</dbReference>
<organism evidence="4 5">
    <name type="scientific">Falsiroseomonas algicola</name>
    <dbReference type="NCBI Taxonomy" id="2716930"/>
    <lineage>
        <taxon>Bacteria</taxon>
        <taxon>Pseudomonadati</taxon>
        <taxon>Pseudomonadota</taxon>
        <taxon>Alphaproteobacteria</taxon>
        <taxon>Acetobacterales</taxon>
        <taxon>Roseomonadaceae</taxon>
        <taxon>Falsiroseomonas</taxon>
    </lineage>
</organism>
<evidence type="ECO:0000313" key="4">
    <source>
        <dbReference type="EMBL" id="NGM19942.1"/>
    </source>
</evidence>
<dbReference type="Proteomes" id="UP000475385">
    <property type="component" value="Unassembled WGS sequence"/>
</dbReference>
<dbReference type="EMBL" id="JAAIKB010000002">
    <property type="protein sequence ID" value="NGM19942.1"/>
    <property type="molecule type" value="Genomic_DNA"/>
</dbReference>
<dbReference type="AlphaFoldDB" id="A0A6M1LIG1"/>
<dbReference type="PANTHER" id="PTHR43877:SF2">
    <property type="entry name" value="AMINOALKYLPHOSPHONATE N-ACETYLTRANSFERASE-RELATED"/>
    <property type="match status" value="1"/>
</dbReference>
<keyword evidence="2" id="KW-0012">Acyltransferase</keyword>
<sequence length="145" mass="16816">MTTDFRLRRAAEADFEPMLALSIRVMREHLERMNRFDPDRRRSRMRKQFDAGILRVIEAGGDTLGCVGIEPDGPDVEIHSLFLDRAYQGQGLGEAVFRAIQAAHPGRSFWIEVLKESPARRFWERLGFAVIDEKPFDWVMRRPAD</sequence>
<dbReference type="InterPro" id="IPR050832">
    <property type="entry name" value="Bact_Acetyltransf"/>
</dbReference>
<evidence type="ECO:0000256" key="2">
    <source>
        <dbReference type="ARBA" id="ARBA00023315"/>
    </source>
</evidence>
<dbReference type="Gene3D" id="3.40.630.30">
    <property type="match status" value="1"/>
</dbReference>
<dbReference type="SUPFAM" id="SSF55729">
    <property type="entry name" value="Acyl-CoA N-acyltransferases (Nat)"/>
    <property type="match status" value="1"/>
</dbReference>
<dbReference type="PROSITE" id="PS51186">
    <property type="entry name" value="GNAT"/>
    <property type="match status" value="1"/>
</dbReference>
<feature type="domain" description="N-acetyltransferase" evidence="3">
    <location>
        <begin position="5"/>
        <end position="145"/>
    </location>
</feature>
<evidence type="ECO:0000313" key="5">
    <source>
        <dbReference type="Proteomes" id="UP000475385"/>
    </source>
</evidence>
<keyword evidence="1" id="KW-0808">Transferase</keyword>
<keyword evidence="5" id="KW-1185">Reference proteome</keyword>